<dbReference type="STRING" id="54.SAMN02745121_05945"/>
<proteinExistence type="predicted"/>
<keyword evidence="3" id="KW-1185">Reference proteome</keyword>
<name>A0A1I2E9Y2_9BACT</name>
<evidence type="ECO:0000313" key="3">
    <source>
        <dbReference type="Proteomes" id="UP000199400"/>
    </source>
</evidence>
<protein>
    <submittedName>
        <fullName evidence="2">Uncharacterized protein</fullName>
    </submittedName>
</protein>
<dbReference type="EMBL" id="FOMX01000022">
    <property type="protein sequence ID" value="SFE89406.1"/>
    <property type="molecule type" value="Genomic_DNA"/>
</dbReference>
<feature type="compositionally biased region" description="Polar residues" evidence="1">
    <location>
        <begin position="22"/>
        <end position="37"/>
    </location>
</feature>
<feature type="region of interest" description="Disordered" evidence="1">
    <location>
        <begin position="19"/>
        <end position="136"/>
    </location>
</feature>
<dbReference type="AlphaFoldDB" id="A0A1I2E9Y2"/>
<feature type="compositionally biased region" description="Low complexity" evidence="1">
    <location>
        <begin position="38"/>
        <end position="136"/>
    </location>
</feature>
<sequence>MRTSPLSAIALSCLLACGDDGASQTVGVSMSASDTNMTDPSPTSTSAGPTSATSEDTGTAGESESGTPTTTTPTTSTSTSTSTTEPETSTSTSTGTTDPIDTTTTTTDTTTTSTSTTTTSETGETTTDSTTGEPEPCACPDIEVPLDDGIFVLSDDAELWKYFPETNSFTMLGAIGCGMTNTFSMAVDRLGYAWVQFNGTGELRKVDVTNVADCSDPGFVPGQNGVTNFGMAFVSNSDSDKCDRIYGNTYSGFGGYSEGPNAGDFITIDPNDLALSKLGKTNFDGAELTGTGDGRAFIFGGQFPSKLVEADKDTGAALDVLPLNGLEINNGAFAFAFFAGDFYFFTDSDNDLFNSEVTHLDYDDSDMNGVQDLTVLTENAPLLVVGAGVSTCAPVLPM</sequence>
<gene>
    <name evidence="2" type="ORF">SAMN02745121_05945</name>
</gene>
<organism evidence="2 3">
    <name type="scientific">Nannocystis exedens</name>
    <dbReference type="NCBI Taxonomy" id="54"/>
    <lineage>
        <taxon>Bacteria</taxon>
        <taxon>Pseudomonadati</taxon>
        <taxon>Myxococcota</taxon>
        <taxon>Polyangia</taxon>
        <taxon>Nannocystales</taxon>
        <taxon>Nannocystaceae</taxon>
        <taxon>Nannocystis</taxon>
    </lineage>
</organism>
<evidence type="ECO:0000256" key="1">
    <source>
        <dbReference type="SAM" id="MobiDB-lite"/>
    </source>
</evidence>
<evidence type="ECO:0000313" key="2">
    <source>
        <dbReference type="EMBL" id="SFE89406.1"/>
    </source>
</evidence>
<dbReference type="Proteomes" id="UP000199400">
    <property type="component" value="Unassembled WGS sequence"/>
</dbReference>
<accession>A0A1I2E9Y2</accession>
<reference evidence="3" key="1">
    <citation type="submission" date="2016-10" db="EMBL/GenBank/DDBJ databases">
        <authorList>
            <person name="Varghese N."/>
            <person name="Submissions S."/>
        </authorList>
    </citation>
    <scope>NUCLEOTIDE SEQUENCE [LARGE SCALE GENOMIC DNA]</scope>
    <source>
        <strain evidence="3">ATCC 25963</strain>
    </source>
</reference>